<keyword evidence="4" id="KW-1185">Reference proteome</keyword>
<keyword evidence="2" id="KW-0732">Signal</keyword>
<name>A0A0N4Z0E7_PARTI</name>
<evidence type="ECO:0000313" key="4">
    <source>
        <dbReference type="Proteomes" id="UP000038045"/>
    </source>
</evidence>
<dbReference type="SMART" id="SM00741">
    <property type="entry name" value="SapB"/>
    <property type="match status" value="1"/>
</dbReference>
<dbReference type="Proteomes" id="UP000038045">
    <property type="component" value="Unplaced"/>
</dbReference>
<reference evidence="5" key="1">
    <citation type="submission" date="2017-02" db="UniProtKB">
        <authorList>
            <consortium name="WormBaseParasite"/>
        </authorList>
    </citation>
    <scope>IDENTIFICATION</scope>
</reference>
<feature type="signal peptide" evidence="2">
    <location>
        <begin position="1"/>
        <end position="19"/>
    </location>
</feature>
<feature type="chain" id="PRO_5005890932" evidence="2">
    <location>
        <begin position="20"/>
        <end position="118"/>
    </location>
</feature>
<organism evidence="4 5">
    <name type="scientific">Parastrongyloides trichosuri</name>
    <name type="common">Possum-specific nematode worm</name>
    <dbReference type="NCBI Taxonomy" id="131310"/>
    <lineage>
        <taxon>Eukaryota</taxon>
        <taxon>Metazoa</taxon>
        <taxon>Ecdysozoa</taxon>
        <taxon>Nematoda</taxon>
        <taxon>Chromadorea</taxon>
        <taxon>Rhabditida</taxon>
        <taxon>Tylenchina</taxon>
        <taxon>Panagrolaimomorpha</taxon>
        <taxon>Strongyloidoidea</taxon>
        <taxon>Strongyloididae</taxon>
        <taxon>Parastrongyloides</taxon>
    </lineage>
</organism>
<dbReference type="STRING" id="131310.A0A0N4Z0E7"/>
<evidence type="ECO:0000259" key="3">
    <source>
        <dbReference type="PROSITE" id="PS50015"/>
    </source>
</evidence>
<dbReference type="Gene3D" id="1.10.225.10">
    <property type="entry name" value="Saposin-like"/>
    <property type="match status" value="1"/>
</dbReference>
<dbReference type="InterPro" id="IPR008139">
    <property type="entry name" value="SaposinB_dom"/>
</dbReference>
<sequence>MKFTLITLFVAITASVIFCMPKDVQIDLNIDGMKCPICEMIVKQSEIWLGKEGEERENAVIALCDKELSSLGVYGKMFCEAFVKDELTNIIQHMENTGDESKDANKVCTAVGLCKKSN</sequence>
<dbReference type="InterPro" id="IPR011001">
    <property type="entry name" value="Saposin-like"/>
</dbReference>
<protein>
    <submittedName>
        <fullName evidence="5">Saposin B-type domain-containing protein</fullName>
    </submittedName>
</protein>
<dbReference type="WBParaSite" id="PTRK_0000018000.1">
    <property type="protein sequence ID" value="PTRK_0000018000.1"/>
    <property type="gene ID" value="PTRK_0000018000"/>
</dbReference>
<evidence type="ECO:0000256" key="1">
    <source>
        <dbReference type="ARBA" id="ARBA00023157"/>
    </source>
</evidence>
<evidence type="ECO:0000256" key="2">
    <source>
        <dbReference type="SAM" id="SignalP"/>
    </source>
</evidence>
<dbReference type="PROSITE" id="PS50015">
    <property type="entry name" value="SAP_B"/>
    <property type="match status" value="1"/>
</dbReference>
<dbReference type="AlphaFoldDB" id="A0A0N4Z0E7"/>
<keyword evidence="1" id="KW-1015">Disulfide bond</keyword>
<evidence type="ECO:0000313" key="5">
    <source>
        <dbReference type="WBParaSite" id="PTRK_0000018000.1"/>
    </source>
</evidence>
<proteinExistence type="predicted"/>
<feature type="domain" description="Saposin B-type" evidence="3">
    <location>
        <begin position="31"/>
        <end position="118"/>
    </location>
</feature>
<dbReference type="SUPFAM" id="SSF47862">
    <property type="entry name" value="Saposin"/>
    <property type="match status" value="1"/>
</dbReference>
<accession>A0A0N4Z0E7</accession>